<feature type="transmembrane region" description="Helical" evidence="6">
    <location>
        <begin position="20"/>
        <end position="41"/>
    </location>
</feature>
<keyword evidence="5 6" id="KW-0472">Membrane</keyword>
<dbReference type="PANTHER" id="PTHR30221:SF1">
    <property type="entry name" value="SMALL-CONDUCTANCE MECHANOSENSITIVE CHANNEL"/>
    <property type="match status" value="1"/>
</dbReference>
<comment type="similarity">
    <text evidence="2">Belongs to the MscS (TC 1.A.23) family.</text>
</comment>
<dbReference type="InterPro" id="IPR006685">
    <property type="entry name" value="MscS_channel_2nd"/>
</dbReference>
<dbReference type="SUPFAM" id="SSF50182">
    <property type="entry name" value="Sm-like ribonucleoproteins"/>
    <property type="match status" value="1"/>
</dbReference>
<evidence type="ECO:0000256" key="4">
    <source>
        <dbReference type="ARBA" id="ARBA00022989"/>
    </source>
</evidence>
<dbReference type="InterPro" id="IPR045275">
    <property type="entry name" value="MscS_archaea/bacteria_type"/>
</dbReference>
<sequence>MRNNEPKILPLTQGGEANVLAQLSLVKILIVVVLVVAAWVLPKWIRGLFDGLEKHNPRLRFFLRQVEPPLRVAIWFAALLLSAEILAPSKSAFLAALGSAALAIGLGLQDLIKNLIGGFVVIVDRPFQTGDRVEFGEACGEVKQIGLRSTKVLADSGMLVTIPNADVLTKPIFNANVGVAECMVSAEVALPASADVDEALKLCRQVAVCCPYTYLGRHVEVDLHQDNKRQKMTLLVIQAYVYDHRFASAMKTDILRRAQREFLSHGILGHTEGTAHHHGE</sequence>
<dbReference type="InterPro" id="IPR011014">
    <property type="entry name" value="MscS_channel_TM-2"/>
</dbReference>
<dbReference type="PANTHER" id="PTHR30221">
    <property type="entry name" value="SMALL-CONDUCTANCE MECHANOSENSITIVE CHANNEL"/>
    <property type="match status" value="1"/>
</dbReference>
<organism evidence="8 9">
    <name type="scientific">Tunturiibacter gelidiferens</name>
    <dbReference type="NCBI Taxonomy" id="3069689"/>
    <lineage>
        <taxon>Bacteria</taxon>
        <taxon>Pseudomonadati</taxon>
        <taxon>Acidobacteriota</taxon>
        <taxon>Terriglobia</taxon>
        <taxon>Terriglobales</taxon>
        <taxon>Acidobacteriaceae</taxon>
        <taxon>Tunturiibacter</taxon>
    </lineage>
</organism>
<dbReference type="Pfam" id="PF00924">
    <property type="entry name" value="MS_channel_2nd"/>
    <property type="match status" value="1"/>
</dbReference>
<gene>
    <name evidence="8" type="ORF">HDF14_002393</name>
</gene>
<feature type="domain" description="Mechanosensitive ion channel MscS" evidence="7">
    <location>
        <begin position="110"/>
        <end position="176"/>
    </location>
</feature>
<evidence type="ECO:0000313" key="9">
    <source>
        <dbReference type="Proteomes" id="UP000535182"/>
    </source>
</evidence>
<dbReference type="SUPFAM" id="SSF82861">
    <property type="entry name" value="Mechanosensitive channel protein MscS (YggB), transmembrane region"/>
    <property type="match status" value="1"/>
</dbReference>
<name>A0A9X0U5H7_9BACT</name>
<reference evidence="8 9" key="1">
    <citation type="submission" date="2020-08" db="EMBL/GenBank/DDBJ databases">
        <title>Genomic Encyclopedia of Type Strains, Phase IV (KMG-V): Genome sequencing to study the core and pangenomes of soil and plant-associated prokaryotes.</title>
        <authorList>
            <person name="Whitman W."/>
        </authorList>
    </citation>
    <scope>NUCLEOTIDE SEQUENCE [LARGE SCALE GENOMIC DNA]</scope>
    <source>
        <strain evidence="8 9">X5P2</strain>
    </source>
</reference>
<dbReference type="RefSeq" id="WP_183976650.1">
    <property type="nucleotide sequence ID" value="NZ_JACHEB010000005.1"/>
</dbReference>
<dbReference type="AlphaFoldDB" id="A0A9X0U5H7"/>
<evidence type="ECO:0000256" key="5">
    <source>
        <dbReference type="ARBA" id="ARBA00023136"/>
    </source>
</evidence>
<evidence type="ECO:0000256" key="3">
    <source>
        <dbReference type="ARBA" id="ARBA00022692"/>
    </source>
</evidence>
<keyword evidence="3 6" id="KW-0812">Transmembrane</keyword>
<dbReference type="InterPro" id="IPR010920">
    <property type="entry name" value="LSM_dom_sf"/>
</dbReference>
<keyword evidence="4 6" id="KW-1133">Transmembrane helix</keyword>
<evidence type="ECO:0000256" key="6">
    <source>
        <dbReference type="SAM" id="Phobius"/>
    </source>
</evidence>
<dbReference type="EMBL" id="JACHEB010000005">
    <property type="protein sequence ID" value="MBB5328777.1"/>
    <property type="molecule type" value="Genomic_DNA"/>
</dbReference>
<dbReference type="InterPro" id="IPR023408">
    <property type="entry name" value="MscS_beta-dom_sf"/>
</dbReference>
<accession>A0A9X0U5H7</accession>
<dbReference type="GO" id="GO:0016020">
    <property type="term" value="C:membrane"/>
    <property type="evidence" value="ECO:0007669"/>
    <property type="project" value="UniProtKB-SubCell"/>
</dbReference>
<comment type="caution">
    <text evidence="8">The sequence shown here is derived from an EMBL/GenBank/DDBJ whole genome shotgun (WGS) entry which is preliminary data.</text>
</comment>
<proteinExistence type="inferred from homology"/>
<dbReference type="GO" id="GO:0008381">
    <property type="term" value="F:mechanosensitive monoatomic ion channel activity"/>
    <property type="evidence" value="ECO:0007669"/>
    <property type="project" value="InterPro"/>
</dbReference>
<evidence type="ECO:0000259" key="7">
    <source>
        <dbReference type="Pfam" id="PF00924"/>
    </source>
</evidence>
<comment type="subcellular location">
    <subcellularLocation>
        <location evidence="1">Membrane</location>
        <topology evidence="1">Multi-pass membrane protein</topology>
    </subcellularLocation>
</comment>
<evidence type="ECO:0000313" key="8">
    <source>
        <dbReference type="EMBL" id="MBB5328777.1"/>
    </source>
</evidence>
<dbReference type="Gene3D" id="1.10.287.1260">
    <property type="match status" value="1"/>
</dbReference>
<keyword evidence="9" id="KW-1185">Reference proteome</keyword>
<dbReference type="Proteomes" id="UP000535182">
    <property type="component" value="Unassembled WGS sequence"/>
</dbReference>
<protein>
    <submittedName>
        <fullName evidence="8">Small-conductance mechanosensitive channel</fullName>
    </submittedName>
</protein>
<evidence type="ECO:0000256" key="1">
    <source>
        <dbReference type="ARBA" id="ARBA00004141"/>
    </source>
</evidence>
<dbReference type="Gene3D" id="2.30.30.60">
    <property type="match status" value="1"/>
</dbReference>
<evidence type="ECO:0000256" key="2">
    <source>
        <dbReference type="ARBA" id="ARBA00008017"/>
    </source>
</evidence>